<protein>
    <submittedName>
        <fullName evidence="1">Uncharacterized protein</fullName>
    </submittedName>
</protein>
<dbReference type="EMBL" id="LQPN01000039">
    <property type="protein sequence ID" value="ORW48742.1"/>
    <property type="molecule type" value="Genomic_DNA"/>
</dbReference>
<reference evidence="1 2" key="1">
    <citation type="journal article" date="2015" name="Emerg. Microbes Infect.">
        <title>Characterization of 17 strains belonging to the Mycobacterium simiae complex and description of Mycobacterium paraense sp. nov.</title>
        <authorList>
            <person name="Fusco da Costa A.R."/>
            <person name="Fedrizzi T."/>
            <person name="Lopes M.L."/>
            <person name="Pecorari M."/>
            <person name="Oliveira da Costa W.L."/>
            <person name="Giacobazzi E."/>
            <person name="da Costa Bahia J.R."/>
            <person name="De Sanctis V."/>
            <person name="Batista Lima K.V."/>
            <person name="Bertorelli R."/>
            <person name="Grottola A."/>
            <person name="Fabio A."/>
            <person name="Mariottini A."/>
            <person name="Ferretti P."/>
            <person name="Di Leva F."/>
            <person name="Fregni Serpini G."/>
            <person name="Tagliazucchi S."/>
            <person name="Rumpianesi F."/>
            <person name="Jousson O."/>
            <person name="Segata N."/>
            <person name="Tortoli E."/>
        </authorList>
    </citation>
    <scope>NUCLEOTIDE SEQUENCE [LARGE SCALE GENOMIC DNA]</scope>
    <source>
        <strain evidence="1 2">IEC33</strain>
    </source>
</reference>
<dbReference type="RefSeq" id="WP_085244786.1">
    <property type="nucleotide sequence ID" value="NZ_LQPN01000039.1"/>
</dbReference>
<evidence type="ECO:0000313" key="1">
    <source>
        <dbReference type="EMBL" id="ORW48742.1"/>
    </source>
</evidence>
<dbReference type="STRING" id="767916.AWB91_14950"/>
<dbReference type="Proteomes" id="UP000193285">
    <property type="component" value="Unassembled WGS sequence"/>
</dbReference>
<evidence type="ECO:0000313" key="2">
    <source>
        <dbReference type="Proteomes" id="UP000193285"/>
    </source>
</evidence>
<name>A0A1X2ACU1_9MYCO</name>
<comment type="caution">
    <text evidence="1">The sequence shown here is derived from an EMBL/GenBank/DDBJ whole genome shotgun (WGS) entry which is preliminary data.</text>
</comment>
<gene>
    <name evidence="1" type="ORF">AWB90_10945</name>
</gene>
<sequence>MRLVADSGLWTTGAAPAETPLAAVLEVSGAVLSWLIDDPAGDAGTRIAFTDLSRADWLWRVLGESGHVALVSAVDGASDQPHGIELAGVEIVPGSLAPLRRLAVGHWLRRWWPASRLDGIAGLDRALLDVEVALLTSGAQGFFTDDTLDSDVEELLAPHALALSSHARGGDPRVLDLVRAGAGLAEEVGVDGAGWAQLHALLDDSGMAPAGELTRPAGRRDDYALAAGTGAGPRGAAPIARGVASVSWSAVPPGIFDASENTVDWSVEVAGTEVVAVVRAGVIGPGPATGIAVQLRSGSISGSGALDADGDATLPLVDGERRPVTESAAWDHDWSTMSVIVGAEVSDGIETRDTRDRVRRWARARLDRPPNDAFLAEILAAESDY</sequence>
<proteinExistence type="predicted"/>
<organism evidence="1 2">
    <name type="scientific">Mycobacterium paraense</name>
    <dbReference type="NCBI Taxonomy" id="767916"/>
    <lineage>
        <taxon>Bacteria</taxon>
        <taxon>Bacillati</taxon>
        <taxon>Actinomycetota</taxon>
        <taxon>Actinomycetes</taxon>
        <taxon>Mycobacteriales</taxon>
        <taxon>Mycobacteriaceae</taxon>
        <taxon>Mycobacterium</taxon>
        <taxon>Mycobacterium simiae complex</taxon>
    </lineage>
</organism>
<dbReference type="OrthoDB" id="5124265at2"/>
<dbReference type="AlphaFoldDB" id="A0A1X2ACU1"/>
<accession>A0A1X2ACU1</accession>